<feature type="region of interest" description="Disordered" evidence="1">
    <location>
        <begin position="89"/>
        <end position="108"/>
    </location>
</feature>
<organism evidence="2">
    <name type="scientific">Megasphaera elsdenii CAG:570</name>
    <dbReference type="NCBI Taxonomy" id="1263087"/>
    <lineage>
        <taxon>Bacteria</taxon>
        <taxon>Bacillati</taxon>
        <taxon>Bacillota</taxon>
        <taxon>Negativicutes</taxon>
        <taxon>Veillonellales</taxon>
        <taxon>Veillonellaceae</taxon>
        <taxon>Megasphaera</taxon>
    </lineage>
</organism>
<dbReference type="AlphaFoldDB" id="R7MX22"/>
<gene>
    <name evidence="2" type="ORF">BN715_00787</name>
</gene>
<protein>
    <submittedName>
        <fullName evidence="2">Uncharacterized protein</fullName>
    </submittedName>
</protein>
<dbReference type="EMBL" id="CBKE010000076">
    <property type="protein sequence ID" value="CDF04427.1"/>
    <property type="molecule type" value="Genomic_DNA"/>
</dbReference>
<reference evidence="2" key="1">
    <citation type="submission" date="2012-11" db="EMBL/GenBank/DDBJ databases">
        <title>Dependencies among metagenomic species, viruses, plasmids and units of genetic variation.</title>
        <authorList>
            <person name="Nielsen H.B."/>
            <person name="Almeida M."/>
            <person name="Juncker A.S."/>
            <person name="Rasmussen S."/>
            <person name="Li J."/>
            <person name="Sunagawa S."/>
            <person name="Plichta D."/>
            <person name="Gautier L."/>
            <person name="Le Chatelier E."/>
            <person name="Peletier E."/>
            <person name="Bonde I."/>
            <person name="Nielsen T."/>
            <person name="Manichanh C."/>
            <person name="Arumugam M."/>
            <person name="Batto J."/>
            <person name="Santos M.B.Q.D."/>
            <person name="Blom N."/>
            <person name="Borruel N."/>
            <person name="Burgdorf K.S."/>
            <person name="Boumezbeur F."/>
            <person name="Casellas F."/>
            <person name="Dore J."/>
            <person name="Guarner F."/>
            <person name="Hansen T."/>
            <person name="Hildebrand F."/>
            <person name="Kaas R.S."/>
            <person name="Kennedy S."/>
            <person name="Kristiansen K."/>
            <person name="Kultima J.R."/>
            <person name="Leonard P."/>
            <person name="Levenez F."/>
            <person name="Lund O."/>
            <person name="Moumen B."/>
            <person name="Le Paslier D."/>
            <person name="Pons N."/>
            <person name="Pedersen O."/>
            <person name="Prifti E."/>
            <person name="Qin J."/>
            <person name="Raes J."/>
            <person name="Tap J."/>
            <person name="Tims S."/>
            <person name="Ussery D.W."/>
            <person name="Yamada T."/>
            <person name="MetaHit consortium"/>
            <person name="Renault P."/>
            <person name="Sicheritz-Ponten T."/>
            <person name="Bork P."/>
            <person name="Wang J."/>
            <person name="Brunak S."/>
            <person name="Ehrlich S.D."/>
        </authorList>
    </citation>
    <scope>NUCLEOTIDE SEQUENCE [LARGE SCALE GENOMIC DNA]</scope>
</reference>
<comment type="caution">
    <text evidence="2">The sequence shown here is derived from an EMBL/GenBank/DDBJ whole genome shotgun (WGS) entry which is preliminary data.</text>
</comment>
<accession>R7MX22</accession>
<evidence type="ECO:0000256" key="1">
    <source>
        <dbReference type="SAM" id="MobiDB-lite"/>
    </source>
</evidence>
<evidence type="ECO:0000313" key="2">
    <source>
        <dbReference type="EMBL" id="CDF04427.1"/>
    </source>
</evidence>
<name>R7MX22_MEGEL</name>
<proteinExistence type="predicted"/>
<sequence>MSKWTSFRDSMESALDIADVTEAAKEQVIASITGDGMDAISAVADKFVAQIQAQADTEQGWNMVRDKFVLPLLINSILWAIKLVLSKSTTASTQPAAQPEATTTDGQQ</sequence>
<dbReference type="Proteomes" id="UP000017908">
    <property type="component" value="Unassembled WGS sequence"/>
</dbReference>